<keyword evidence="4" id="KW-1185">Reference proteome</keyword>
<protein>
    <submittedName>
        <fullName evidence="3">Uncharacterized protein</fullName>
    </submittedName>
</protein>
<keyword evidence="2" id="KW-1133">Transmembrane helix</keyword>
<keyword evidence="2" id="KW-0812">Transmembrane</keyword>
<evidence type="ECO:0000256" key="1">
    <source>
        <dbReference type="SAM" id="MobiDB-lite"/>
    </source>
</evidence>
<feature type="region of interest" description="Disordered" evidence="1">
    <location>
        <begin position="272"/>
        <end position="297"/>
    </location>
</feature>
<accession>A0A1H6E7Y1</accession>
<name>A0A1H6E7Y1_9ACTN</name>
<dbReference type="RefSeq" id="WP_200824270.1">
    <property type="nucleotide sequence ID" value="NZ_FNVT01000008.1"/>
</dbReference>
<evidence type="ECO:0000313" key="3">
    <source>
        <dbReference type="EMBL" id="SEG93066.1"/>
    </source>
</evidence>
<dbReference type="AlphaFoldDB" id="A0A1H6E7Y1"/>
<evidence type="ECO:0000313" key="4">
    <source>
        <dbReference type="Proteomes" id="UP000236732"/>
    </source>
</evidence>
<keyword evidence="2" id="KW-0472">Membrane</keyword>
<proteinExistence type="predicted"/>
<feature type="transmembrane region" description="Helical" evidence="2">
    <location>
        <begin position="56"/>
        <end position="75"/>
    </location>
</feature>
<feature type="compositionally biased region" description="Pro residues" evidence="1">
    <location>
        <begin position="286"/>
        <end position="297"/>
    </location>
</feature>
<reference evidence="3 4" key="1">
    <citation type="submission" date="2016-10" db="EMBL/GenBank/DDBJ databases">
        <authorList>
            <person name="de Groot N.N."/>
        </authorList>
    </citation>
    <scope>NUCLEOTIDE SEQUENCE [LARGE SCALE GENOMIC DNA]</scope>
    <source>
        <strain evidence="3 4">CGMCC 4.7037</strain>
    </source>
</reference>
<dbReference type="Proteomes" id="UP000236732">
    <property type="component" value="Unassembled WGS sequence"/>
</dbReference>
<dbReference type="EMBL" id="FNVT01000008">
    <property type="protein sequence ID" value="SEG93066.1"/>
    <property type="molecule type" value="Genomic_DNA"/>
</dbReference>
<organism evidence="3 4">
    <name type="scientific">Nonomuraea solani</name>
    <dbReference type="NCBI Taxonomy" id="1144553"/>
    <lineage>
        <taxon>Bacteria</taxon>
        <taxon>Bacillati</taxon>
        <taxon>Actinomycetota</taxon>
        <taxon>Actinomycetes</taxon>
        <taxon>Streptosporangiales</taxon>
        <taxon>Streptosporangiaceae</taxon>
        <taxon>Nonomuraea</taxon>
    </lineage>
</organism>
<sequence>MNIADLAKVKDEDLSAEPVGRSSGAGARALMESIMGEEREEEREPVRGRFPVRRSLGLSVIAAGLATSFVIWTPFGRPATEFANAAVSIKTGADFVEVEINDPEAEAETFAEAFRAVGLNAEVRKAPVAPEEVGVIVPVTDGDFPAGTGMTVTTVTEGCKSAWCGRVAMPVGFTGRFVIGIGRPAAPGERYSSSVGSEVDGPLIDGFQPRGKPVSEVRAAMKRSGLKIEYVVVWTVADGSGGGYNVPAEHVKGDWVVGHVQRTASDSIRVLIDNPPGVPKDSLPRADPPPAPDWWKD</sequence>
<gene>
    <name evidence="3" type="ORF">SAMN05444920_10829</name>
</gene>
<evidence type="ECO:0000256" key="2">
    <source>
        <dbReference type="SAM" id="Phobius"/>
    </source>
</evidence>